<protein>
    <recommendedName>
        <fullName evidence="2">TIGR04255 family protein</fullName>
    </recommendedName>
</protein>
<proteinExistence type="predicted"/>
<name>A0A3B1DD36_9ZZZZ</name>
<dbReference type="NCBIfam" id="TIGR04255">
    <property type="entry name" value="sporadTIGR04255"/>
    <property type="match status" value="1"/>
</dbReference>
<accession>A0A3B1DD36</accession>
<dbReference type="AlphaFoldDB" id="A0A3B1DD36"/>
<sequence>MAKATQYPTLQDPPITEALVDIRVKLPETIDSRKIDSIHESIKENYPQKQEQRKSEFRFEPQADEQVKVSENRIYGYRYIASDQRQILQTQLDGFTFSRLTPYITWTKLRDEAHSLWSIYRNITSPELITRVALRYINNLNIPMPIKDFGEFLTAPPIIPDALPQGISSFLTRVVIHKPEIGATAIITHVLESKVSDKAAIILDIDVFKHNPAGIDEHNIWEVLEELRHFKNHIFFESITKTLRERYQ</sequence>
<reference evidence="1" key="1">
    <citation type="submission" date="2018-06" db="EMBL/GenBank/DDBJ databases">
        <authorList>
            <person name="Zhirakovskaya E."/>
        </authorList>
    </citation>
    <scope>NUCLEOTIDE SEQUENCE</scope>
</reference>
<dbReference type="InterPro" id="IPR026349">
    <property type="entry name" value="CHP04255"/>
</dbReference>
<evidence type="ECO:0008006" key="2">
    <source>
        <dbReference type="Google" id="ProtNLM"/>
    </source>
</evidence>
<gene>
    <name evidence="1" type="ORF">MNBD_NITROSPIRAE01-1570</name>
</gene>
<dbReference type="EMBL" id="UOGF01000096">
    <property type="protein sequence ID" value="VAX32780.1"/>
    <property type="molecule type" value="Genomic_DNA"/>
</dbReference>
<evidence type="ECO:0000313" key="1">
    <source>
        <dbReference type="EMBL" id="VAX32780.1"/>
    </source>
</evidence>
<organism evidence="1">
    <name type="scientific">hydrothermal vent metagenome</name>
    <dbReference type="NCBI Taxonomy" id="652676"/>
    <lineage>
        <taxon>unclassified sequences</taxon>
        <taxon>metagenomes</taxon>
        <taxon>ecological metagenomes</taxon>
    </lineage>
</organism>